<dbReference type="Pfam" id="PF00903">
    <property type="entry name" value="Glyoxalase"/>
    <property type="match status" value="1"/>
</dbReference>
<evidence type="ECO:0000259" key="1">
    <source>
        <dbReference type="Pfam" id="PF00903"/>
    </source>
</evidence>
<name>A0A5C8ZIN5_9ACTN</name>
<dbReference type="Proteomes" id="UP000321234">
    <property type="component" value="Unassembled WGS sequence"/>
</dbReference>
<dbReference type="PANTHER" id="PTHR33990">
    <property type="entry name" value="PROTEIN YJDN-RELATED"/>
    <property type="match status" value="1"/>
</dbReference>
<dbReference type="CDD" id="cd06588">
    <property type="entry name" value="PhnB_like"/>
    <property type="match status" value="1"/>
</dbReference>
<organism evidence="2 3">
    <name type="scientific">Quadrisphaera setariae</name>
    <dbReference type="NCBI Taxonomy" id="2593304"/>
    <lineage>
        <taxon>Bacteria</taxon>
        <taxon>Bacillati</taxon>
        <taxon>Actinomycetota</taxon>
        <taxon>Actinomycetes</taxon>
        <taxon>Kineosporiales</taxon>
        <taxon>Kineosporiaceae</taxon>
        <taxon>Quadrisphaera</taxon>
    </lineage>
</organism>
<dbReference type="InterPro" id="IPR029068">
    <property type="entry name" value="Glyas_Bleomycin-R_OHBP_Dase"/>
</dbReference>
<dbReference type="InterPro" id="IPR028973">
    <property type="entry name" value="PhnB-like"/>
</dbReference>
<dbReference type="Gene3D" id="3.10.180.10">
    <property type="entry name" value="2,3-Dihydroxybiphenyl 1,2-Dioxygenase, domain 1"/>
    <property type="match status" value="1"/>
</dbReference>
<protein>
    <submittedName>
        <fullName evidence="2">VOC family protein</fullName>
    </submittedName>
</protein>
<dbReference type="EMBL" id="VKAC01000002">
    <property type="protein sequence ID" value="TXR57454.1"/>
    <property type="molecule type" value="Genomic_DNA"/>
</dbReference>
<evidence type="ECO:0000313" key="3">
    <source>
        <dbReference type="Proteomes" id="UP000321234"/>
    </source>
</evidence>
<dbReference type="RefSeq" id="WP_147925095.1">
    <property type="nucleotide sequence ID" value="NZ_VKAC01000002.1"/>
</dbReference>
<sequence length="137" mass="14478">MSSTAPVPYLLLPGTARAALTRYREVFGGELALHTYADFSRTDGPADRIAHGVLSGPVSLFAADTSGSDVPFQAEGLLMSLLGAAAPDELHRWFDALSEGGTVLDPLQQRPWGATDGQVRDAHGVTWLIGYEPGDAV</sequence>
<dbReference type="PANTHER" id="PTHR33990:SF1">
    <property type="entry name" value="PROTEIN YJDN"/>
    <property type="match status" value="1"/>
</dbReference>
<dbReference type="SUPFAM" id="SSF54593">
    <property type="entry name" value="Glyoxalase/Bleomycin resistance protein/Dihydroxybiphenyl dioxygenase"/>
    <property type="match status" value="1"/>
</dbReference>
<proteinExistence type="predicted"/>
<dbReference type="InterPro" id="IPR004360">
    <property type="entry name" value="Glyas_Fos-R_dOase_dom"/>
</dbReference>
<gene>
    <name evidence="2" type="ORF">FMM08_04195</name>
</gene>
<feature type="domain" description="Glyoxalase/fosfomycin resistance/dioxygenase" evidence="1">
    <location>
        <begin position="14"/>
        <end position="127"/>
    </location>
</feature>
<accession>A0A5C8ZIN5</accession>
<keyword evidence="3" id="KW-1185">Reference proteome</keyword>
<reference evidence="2 3" key="1">
    <citation type="submission" date="2019-07" db="EMBL/GenBank/DDBJ databases">
        <title>Quadrisphaera sp. strain DD2A genome sequencing and assembly.</title>
        <authorList>
            <person name="Kim I."/>
        </authorList>
    </citation>
    <scope>NUCLEOTIDE SEQUENCE [LARGE SCALE GENOMIC DNA]</scope>
    <source>
        <strain evidence="2 3">DD2A</strain>
    </source>
</reference>
<dbReference type="AlphaFoldDB" id="A0A5C8ZIN5"/>
<comment type="caution">
    <text evidence="2">The sequence shown here is derived from an EMBL/GenBank/DDBJ whole genome shotgun (WGS) entry which is preliminary data.</text>
</comment>
<evidence type="ECO:0000313" key="2">
    <source>
        <dbReference type="EMBL" id="TXR57454.1"/>
    </source>
</evidence>
<dbReference type="OrthoDB" id="9795306at2"/>